<keyword evidence="4" id="KW-1185">Reference proteome</keyword>
<feature type="transmembrane region" description="Helical" evidence="1">
    <location>
        <begin position="109"/>
        <end position="127"/>
    </location>
</feature>
<keyword evidence="3" id="KW-0378">Hydrolase</keyword>
<dbReference type="RefSeq" id="WP_306736212.1">
    <property type="nucleotide sequence ID" value="NZ_JANHAX010000004.1"/>
</dbReference>
<dbReference type="GO" id="GO:0008237">
    <property type="term" value="F:metallopeptidase activity"/>
    <property type="evidence" value="ECO:0007669"/>
    <property type="project" value="UniProtKB-KW"/>
</dbReference>
<feature type="transmembrane region" description="Helical" evidence="1">
    <location>
        <begin position="272"/>
        <end position="293"/>
    </location>
</feature>
<dbReference type="EMBL" id="JANHAX010000004">
    <property type="protein sequence ID" value="MDQ2090921.1"/>
    <property type="molecule type" value="Genomic_DNA"/>
</dbReference>
<keyword evidence="1" id="KW-0472">Membrane</keyword>
<dbReference type="InterPro" id="IPR052710">
    <property type="entry name" value="CAAX_protease"/>
</dbReference>
<feature type="transmembrane region" description="Helical" evidence="1">
    <location>
        <begin position="205"/>
        <end position="224"/>
    </location>
</feature>
<keyword evidence="3" id="KW-0645">Protease</keyword>
<proteinExistence type="predicted"/>
<reference evidence="3" key="2">
    <citation type="submission" date="2023-02" db="EMBL/GenBank/DDBJ databases">
        <title>'Rhodoalgimonas zhirmunskyi' gen. nov., isolated from a red alga.</title>
        <authorList>
            <person name="Nedashkovskaya O.I."/>
            <person name="Otstavnykh N.Y."/>
            <person name="Bystritskaya E.P."/>
            <person name="Balabanova L.A."/>
            <person name="Isaeva M.P."/>
        </authorList>
    </citation>
    <scope>NUCLEOTIDE SEQUENCE</scope>
    <source>
        <strain evidence="3">KCTC 52189</strain>
    </source>
</reference>
<evidence type="ECO:0000313" key="4">
    <source>
        <dbReference type="Proteomes" id="UP001226762"/>
    </source>
</evidence>
<dbReference type="PANTHER" id="PTHR36435:SF1">
    <property type="entry name" value="CAAX AMINO TERMINAL PROTEASE FAMILY PROTEIN"/>
    <property type="match status" value="1"/>
</dbReference>
<keyword evidence="1" id="KW-1133">Transmembrane helix</keyword>
<dbReference type="Proteomes" id="UP001226762">
    <property type="component" value="Unassembled WGS sequence"/>
</dbReference>
<dbReference type="AlphaFoldDB" id="A0AAE4B6Z8"/>
<protein>
    <submittedName>
        <fullName evidence="3">CPBP family intramembrane metalloprotease</fullName>
    </submittedName>
</protein>
<evidence type="ECO:0000256" key="1">
    <source>
        <dbReference type="SAM" id="Phobius"/>
    </source>
</evidence>
<evidence type="ECO:0000259" key="2">
    <source>
        <dbReference type="Pfam" id="PF02517"/>
    </source>
</evidence>
<dbReference type="GO" id="GO:0004175">
    <property type="term" value="F:endopeptidase activity"/>
    <property type="evidence" value="ECO:0007669"/>
    <property type="project" value="UniProtKB-ARBA"/>
</dbReference>
<feature type="transmembrane region" description="Helical" evidence="1">
    <location>
        <begin position="69"/>
        <end position="88"/>
    </location>
</feature>
<dbReference type="Pfam" id="PF02517">
    <property type="entry name" value="Rce1-like"/>
    <property type="match status" value="1"/>
</dbReference>
<sequence>MRYAAHETLAAPARPSAQLWRLALGVALTAACFVVVSYSYFNILAGLVAPGDWPDFAAEIDAGSTPRGMFAVLGVFGLMTLTLALVMNQLHDRSLHSLLGPVNRAARDFLRVSVALLALATLLWLLPEPAAMAPQPGLPVLRWLALLPLALPLVFIQISAEELAFRGYLQSQLAARFSNPLIWMAGPAVLFGLLHYDPATAGDNASAIALTAFVFGLAAADLTARAGTLGPALALHFANNIGALLITAPQGLNDGLALQRFPFAIDDLAARATWLPHDLLTLLCAWLAARLAIRR</sequence>
<dbReference type="PROSITE" id="PS51257">
    <property type="entry name" value="PROKAR_LIPOPROTEIN"/>
    <property type="match status" value="1"/>
</dbReference>
<feature type="domain" description="CAAX prenyl protease 2/Lysostaphin resistance protein A-like" evidence="2">
    <location>
        <begin position="145"/>
        <end position="241"/>
    </location>
</feature>
<feature type="transmembrane region" description="Helical" evidence="1">
    <location>
        <begin position="139"/>
        <end position="160"/>
    </location>
</feature>
<keyword evidence="1" id="KW-0812">Transmembrane</keyword>
<keyword evidence="3" id="KW-0482">Metalloprotease</keyword>
<dbReference type="PANTHER" id="PTHR36435">
    <property type="entry name" value="SLR1288 PROTEIN"/>
    <property type="match status" value="1"/>
</dbReference>
<gene>
    <name evidence="3" type="ORF">NO357_13510</name>
</gene>
<accession>A0AAE4B6Z8</accession>
<feature type="transmembrane region" description="Helical" evidence="1">
    <location>
        <begin position="181"/>
        <end position="199"/>
    </location>
</feature>
<dbReference type="GO" id="GO:0080120">
    <property type="term" value="P:CAAX-box protein maturation"/>
    <property type="evidence" value="ECO:0007669"/>
    <property type="project" value="UniProtKB-ARBA"/>
</dbReference>
<comment type="caution">
    <text evidence="3">The sequence shown here is derived from an EMBL/GenBank/DDBJ whole genome shotgun (WGS) entry which is preliminary data.</text>
</comment>
<feature type="transmembrane region" description="Helical" evidence="1">
    <location>
        <begin position="22"/>
        <end position="49"/>
    </location>
</feature>
<feature type="transmembrane region" description="Helical" evidence="1">
    <location>
        <begin position="233"/>
        <end position="252"/>
    </location>
</feature>
<reference evidence="3" key="1">
    <citation type="submission" date="2022-07" db="EMBL/GenBank/DDBJ databases">
        <authorList>
            <person name="Otstavnykh N."/>
            <person name="Isaeva M."/>
            <person name="Bystritskaya E."/>
        </authorList>
    </citation>
    <scope>NUCLEOTIDE SEQUENCE</scope>
    <source>
        <strain evidence="3">KCTC 52189</strain>
    </source>
</reference>
<organism evidence="3 4">
    <name type="scientific">Marimonas arenosa</name>
    <dbReference type="NCBI Taxonomy" id="1795305"/>
    <lineage>
        <taxon>Bacteria</taxon>
        <taxon>Pseudomonadati</taxon>
        <taxon>Pseudomonadota</taxon>
        <taxon>Alphaproteobacteria</taxon>
        <taxon>Rhodobacterales</taxon>
        <taxon>Paracoccaceae</taxon>
        <taxon>Marimonas</taxon>
    </lineage>
</organism>
<name>A0AAE4B6Z8_9RHOB</name>
<dbReference type="InterPro" id="IPR003675">
    <property type="entry name" value="Rce1/LyrA-like_dom"/>
</dbReference>
<evidence type="ECO:0000313" key="3">
    <source>
        <dbReference type="EMBL" id="MDQ2090921.1"/>
    </source>
</evidence>